<keyword evidence="1" id="KW-0732">Signal</keyword>
<accession>A0A4D5RCH5</accession>
<feature type="chain" id="PRO_5020033319" evidence="1">
    <location>
        <begin position="28"/>
        <end position="114"/>
    </location>
</feature>
<dbReference type="AlphaFoldDB" id="A0A4D5RCH5"/>
<feature type="signal peptide" evidence="1">
    <location>
        <begin position="1"/>
        <end position="27"/>
    </location>
</feature>
<sequence>MSRCQLAIALRSFSVLGLLQSCGTCKSDDGVVEGELDVLWCRVQVVQRSALVNVTVSMQHLQTSTVQCLARTAKTRELSRLWQCSDLGVQFVNFANSLIMVSFECGDTLQNAFC</sequence>
<name>A0A4D5RCH5_IXOSC</name>
<evidence type="ECO:0000256" key="1">
    <source>
        <dbReference type="SAM" id="SignalP"/>
    </source>
</evidence>
<dbReference type="PROSITE" id="PS51257">
    <property type="entry name" value="PROKAR_LIPOPROTEIN"/>
    <property type="match status" value="1"/>
</dbReference>
<organism evidence="2">
    <name type="scientific">Ixodes scapularis</name>
    <name type="common">Black-legged tick</name>
    <name type="synonym">Deer tick</name>
    <dbReference type="NCBI Taxonomy" id="6945"/>
    <lineage>
        <taxon>Eukaryota</taxon>
        <taxon>Metazoa</taxon>
        <taxon>Ecdysozoa</taxon>
        <taxon>Arthropoda</taxon>
        <taxon>Chelicerata</taxon>
        <taxon>Arachnida</taxon>
        <taxon>Acari</taxon>
        <taxon>Parasitiformes</taxon>
        <taxon>Ixodida</taxon>
        <taxon>Ixodoidea</taxon>
        <taxon>Ixodidae</taxon>
        <taxon>Ixodinae</taxon>
        <taxon>Ixodes</taxon>
    </lineage>
</organism>
<reference evidence="2" key="1">
    <citation type="submission" date="2019-04" db="EMBL/GenBank/DDBJ databases">
        <title>An insight into the mialome of Ixodes scapularis.</title>
        <authorList>
            <person name="Ribeiro J.M."/>
            <person name="Mather T.N."/>
            <person name="Karim S."/>
        </authorList>
    </citation>
    <scope>NUCLEOTIDE SEQUENCE</scope>
</reference>
<dbReference type="EMBL" id="GHJT01000665">
    <property type="protein sequence ID" value="MOY34636.1"/>
    <property type="molecule type" value="Transcribed_RNA"/>
</dbReference>
<protein>
    <submittedName>
        <fullName evidence="2">Putative secreted protein</fullName>
    </submittedName>
</protein>
<evidence type="ECO:0000313" key="2">
    <source>
        <dbReference type="EMBL" id="MOY34636.1"/>
    </source>
</evidence>
<proteinExistence type="predicted"/>